<dbReference type="RefSeq" id="WP_204013571.1">
    <property type="nucleotide sequence ID" value="NZ_BOOG01000013.1"/>
</dbReference>
<evidence type="ECO:0000256" key="3">
    <source>
        <dbReference type="SAM" id="MobiDB-lite"/>
    </source>
</evidence>
<evidence type="ECO:0000313" key="6">
    <source>
        <dbReference type="EMBL" id="GIH69296.1"/>
    </source>
</evidence>
<keyword evidence="4" id="KW-0812">Transmembrane</keyword>
<feature type="compositionally biased region" description="Gly residues" evidence="3">
    <location>
        <begin position="87"/>
        <end position="98"/>
    </location>
</feature>
<evidence type="ECO:0000259" key="5">
    <source>
        <dbReference type="Pfam" id="PF13490"/>
    </source>
</evidence>
<dbReference type="EMBL" id="BOOG01000013">
    <property type="protein sequence ID" value="GIH69296.1"/>
    <property type="molecule type" value="Genomic_DNA"/>
</dbReference>
<feature type="region of interest" description="Disordered" evidence="3">
    <location>
        <begin position="87"/>
        <end position="125"/>
    </location>
</feature>
<keyword evidence="4" id="KW-0472">Membrane</keyword>
<dbReference type="Gene3D" id="1.10.10.1320">
    <property type="entry name" value="Anti-sigma factor, zinc-finger domain"/>
    <property type="match status" value="1"/>
</dbReference>
<dbReference type="AlphaFoldDB" id="A0A8J3R4Y6"/>
<accession>A0A8J3R4Y6</accession>
<proteinExistence type="predicted"/>
<sequence length="192" mass="19874">MSHLGERVSALIDGELGHTERERALAHLTFCADCRAEVDAMRALKSRLRSMDPPAMPADLTMSLLRMSEPGGPLPPRIRPFPDRGAFGAGGGLPGMHGGAPLDGRPLDNRPGRVSGAVGPGRSGRARRAGYVAVGVASAAMAIGTMFMVNGAGAHQRPVPGEGFVNPPVQHLVPTAKISPTPSRSATPGLSH</sequence>
<dbReference type="Pfam" id="PF13490">
    <property type="entry name" value="zf-HC2"/>
    <property type="match status" value="1"/>
</dbReference>
<evidence type="ECO:0000256" key="4">
    <source>
        <dbReference type="SAM" id="Phobius"/>
    </source>
</evidence>
<organism evidence="6 7">
    <name type="scientific">Sphaerimonospora thailandensis</name>
    <dbReference type="NCBI Taxonomy" id="795644"/>
    <lineage>
        <taxon>Bacteria</taxon>
        <taxon>Bacillati</taxon>
        <taxon>Actinomycetota</taxon>
        <taxon>Actinomycetes</taxon>
        <taxon>Streptosporangiales</taxon>
        <taxon>Streptosporangiaceae</taxon>
        <taxon>Sphaerimonospora</taxon>
    </lineage>
</organism>
<dbReference type="InterPro" id="IPR027383">
    <property type="entry name" value="Znf_put"/>
</dbReference>
<feature type="transmembrane region" description="Helical" evidence="4">
    <location>
        <begin position="129"/>
        <end position="149"/>
    </location>
</feature>
<keyword evidence="7" id="KW-1185">Reference proteome</keyword>
<evidence type="ECO:0000313" key="7">
    <source>
        <dbReference type="Proteomes" id="UP000610966"/>
    </source>
</evidence>
<name>A0A8J3R4Y6_9ACTN</name>
<keyword evidence="1" id="KW-0805">Transcription regulation</keyword>
<dbReference type="InterPro" id="IPR041916">
    <property type="entry name" value="Anti_sigma_zinc_sf"/>
</dbReference>
<evidence type="ECO:0000256" key="2">
    <source>
        <dbReference type="ARBA" id="ARBA00023163"/>
    </source>
</evidence>
<dbReference type="Proteomes" id="UP000610966">
    <property type="component" value="Unassembled WGS sequence"/>
</dbReference>
<gene>
    <name evidence="6" type="ORF">Mth01_15490</name>
</gene>
<keyword evidence="2" id="KW-0804">Transcription</keyword>
<evidence type="ECO:0000256" key="1">
    <source>
        <dbReference type="ARBA" id="ARBA00023015"/>
    </source>
</evidence>
<comment type="caution">
    <text evidence="6">The sequence shown here is derived from an EMBL/GenBank/DDBJ whole genome shotgun (WGS) entry which is preliminary data.</text>
</comment>
<protein>
    <recommendedName>
        <fullName evidence="5">Putative zinc-finger domain-containing protein</fullName>
    </recommendedName>
</protein>
<keyword evidence="4" id="KW-1133">Transmembrane helix</keyword>
<reference evidence="6" key="1">
    <citation type="submission" date="2021-01" db="EMBL/GenBank/DDBJ databases">
        <title>Whole genome shotgun sequence of Sphaerimonospora thailandensis NBRC 107569.</title>
        <authorList>
            <person name="Komaki H."/>
            <person name="Tamura T."/>
        </authorList>
    </citation>
    <scope>NUCLEOTIDE SEQUENCE</scope>
    <source>
        <strain evidence="6">NBRC 107569</strain>
    </source>
</reference>
<feature type="domain" description="Putative zinc-finger" evidence="5">
    <location>
        <begin position="6"/>
        <end position="35"/>
    </location>
</feature>